<dbReference type="AlphaFoldDB" id="A0A803MJE6"/>
<dbReference type="InterPro" id="IPR048422">
    <property type="entry name" value="NOA1/YqeH-like_C"/>
</dbReference>
<dbReference type="GO" id="GO:0009742">
    <property type="term" value="P:brassinosteroid mediated signaling pathway"/>
    <property type="evidence" value="ECO:0007669"/>
    <property type="project" value="TreeGrafter"/>
</dbReference>
<dbReference type="InterPro" id="IPR006073">
    <property type="entry name" value="GTP-bd"/>
</dbReference>
<dbReference type="RefSeq" id="XP_021744561.1">
    <property type="nucleotide sequence ID" value="XM_021888869.1"/>
</dbReference>
<dbReference type="PANTHER" id="PTHR46434">
    <property type="entry name" value="GENETIC INTERACTOR OF PROHIBITINS 3, MITOCHONDRIAL"/>
    <property type="match status" value="1"/>
</dbReference>
<dbReference type="GeneID" id="110710546"/>
<dbReference type="GO" id="GO:1901259">
    <property type="term" value="P:chloroplast rRNA processing"/>
    <property type="evidence" value="ECO:0007669"/>
    <property type="project" value="TreeGrafter"/>
</dbReference>
<dbReference type="Gene3D" id="3.40.50.300">
    <property type="entry name" value="P-loop containing nucleotide triphosphate hydrolases"/>
    <property type="match status" value="1"/>
</dbReference>
<feature type="domain" description="G" evidence="2">
    <location>
        <begin position="394"/>
        <end position="469"/>
    </location>
</feature>
<dbReference type="InterPro" id="IPR027417">
    <property type="entry name" value="P-loop_NTPase"/>
</dbReference>
<organism evidence="4 5">
    <name type="scientific">Chenopodium quinoa</name>
    <name type="common">Quinoa</name>
    <dbReference type="NCBI Taxonomy" id="63459"/>
    <lineage>
        <taxon>Eukaryota</taxon>
        <taxon>Viridiplantae</taxon>
        <taxon>Streptophyta</taxon>
        <taxon>Embryophyta</taxon>
        <taxon>Tracheophyta</taxon>
        <taxon>Spermatophyta</taxon>
        <taxon>Magnoliopsida</taxon>
        <taxon>eudicotyledons</taxon>
        <taxon>Gunneridae</taxon>
        <taxon>Pentapetalae</taxon>
        <taxon>Caryophyllales</taxon>
        <taxon>Chenopodiaceae</taxon>
        <taxon>Chenopodioideae</taxon>
        <taxon>Atripliceae</taxon>
        <taxon>Chenopodium</taxon>
    </lineage>
</organism>
<dbReference type="CDD" id="cd01855">
    <property type="entry name" value="YqeH"/>
    <property type="match status" value="1"/>
</dbReference>
<gene>
    <name evidence="4" type="primary">LOC110710546</name>
</gene>
<dbReference type="GO" id="GO:0005525">
    <property type="term" value="F:GTP binding"/>
    <property type="evidence" value="ECO:0007669"/>
    <property type="project" value="InterPro"/>
</dbReference>
<feature type="coiled-coil region" evidence="1">
    <location>
        <begin position="212"/>
        <end position="239"/>
    </location>
</feature>
<accession>A0A803MJE6</accession>
<dbReference type="Proteomes" id="UP000596660">
    <property type="component" value="Unplaced"/>
</dbReference>
<dbReference type="SUPFAM" id="SSF52540">
    <property type="entry name" value="P-loop containing nucleoside triphosphate hydrolases"/>
    <property type="match status" value="1"/>
</dbReference>
<dbReference type="OrthoDB" id="1696305at2759"/>
<keyword evidence="1" id="KW-0175">Coiled coil</keyword>
<evidence type="ECO:0000313" key="5">
    <source>
        <dbReference type="Proteomes" id="UP000596660"/>
    </source>
</evidence>
<evidence type="ECO:0000313" key="4">
    <source>
        <dbReference type="EnsemblPlants" id="AUR62030392-RA:cds"/>
    </source>
</evidence>
<reference evidence="4" key="2">
    <citation type="submission" date="2021-03" db="UniProtKB">
        <authorList>
            <consortium name="EnsemblPlants"/>
        </authorList>
    </citation>
    <scope>IDENTIFICATION</scope>
</reference>
<feature type="domain" description="NOA1/YqeH-like C-terminal" evidence="3">
    <location>
        <begin position="510"/>
        <end position="607"/>
    </location>
</feature>
<evidence type="ECO:0000256" key="1">
    <source>
        <dbReference type="SAM" id="Coils"/>
    </source>
</evidence>
<dbReference type="Pfam" id="PF21516">
    <property type="entry name" value="YqeH-like_C"/>
    <property type="match status" value="1"/>
</dbReference>
<sequence length="654" mass="72313">MAILLSSSSLPSLPNTKLCISRDASAERCSTITPFPGLNRKNNKNCSIVCLSVKGNAKVKKFDVINGNYSRKSGVNVVLSEGRDEEENHGLVCPGCGVYMQDNDPNLPGFFKKKKVAIDEDEIEGFGDEIEGFIDGEEEGFGGEIEGVFDGEEEKEDGSIDEIEGSLEMIDADMEDDGFDWDSEWEDEDLEALDGFQPVGVGYGNVTEEFVKEKAEKRKKLSKSERKRLAREAEKEREEVTVCARCHSLRNYGQVKNQMAENLIPDFDFDRLISTRLMKSSTADSTVVVMVVDCVDFDGSFPKRAARSLFKALEGKQDGKFSKKLPKLVLVATKVDLLPSEISPTRLDRWVRHRAKAAGAPKLNAVYLVSSRKDLGVRNLLSFIKESAGPRGHVWVIGAQNAGKSTLINTFAKKEGVKVTKLTEAAVPGTTLGILRVGGVLSGKAKMYDTPGLLHAYLMSMRLNREEQKMIEIRKELRPRSYRIKAGQTVHIGGLVRLDLVEASVQTIYVTVWASPNVSLHLGKTENADETWSKHVGIRLQPPVGADRLPEMGTWTERAFKVTGTSWDVNSSDLAVAGLGWLALGLKGEATLKLWTYDTVEVVLREPLALDRASHLERPGFWLPQAISDALGNQSKLEAQKKQRLEDESEYVTA</sequence>
<dbReference type="PANTHER" id="PTHR46434:SF3">
    <property type="entry name" value="GTP-BINDING PROTEIN BRASSINAZOLE INSENSITIVE PALE GREEN 2, CHLOROPLASTIC"/>
    <property type="match status" value="1"/>
</dbReference>
<dbReference type="EnsemblPlants" id="AUR62030392-RA">
    <property type="protein sequence ID" value="AUR62030392-RA:cds"/>
    <property type="gene ID" value="AUR62030392"/>
</dbReference>
<keyword evidence="5" id="KW-1185">Reference proteome</keyword>
<dbReference type="GO" id="GO:0009570">
    <property type="term" value="C:chloroplast stroma"/>
    <property type="evidence" value="ECO:0007669"/>
    <property type="project" value="TreeGrafter"/>
</dbReference>
<protein>
    <submittedName>
        <fullName evidence="4">Uncharacterized protein</fullName>
    </submittedName>
</protein>
<dbReference type="SMR" id="A0A803MJE6"/>
<name>A0A803MJE6_CHEQI</name>
<evidence type="ECO:0000259" key="3">
    <source>
        <dbReference type="Pfam" id="PF21516"/>
    </source>
</evidence>
<dbReference type="Gramene" id="AUR62030392-RA">
    <property type="protein sequence ID" value="AUR62030392-RA:cds"/>
    <property type="gene ID" value="AUR62030392"/>
</dbReference>
<dbReference type="Pfam" id="PF01926">
    <property type="entry name" value="MMR_HSR1"/>
    <property type="match status" value="1"/>
</dbReference>
<dbReference type="GO" id="GO:0005739">
    <property type="term" value="C:mitochondrion"/>
    <property type="evidence" value="ECO:0007669"/>
    <property type="project" value="TreeGrafter"/>
</dbReference>
<dbReference type="KEGG" id="cqi:110710546"/>
<dbReference type="OMA" id="YGPICPG"/>
<evidence type="ECO:0000259" key="2">
    <source>
        <dbReference type="Pfam" id="PF01926"/>
    </source>
</evidence>
<reference evidence="4" key="1">
    <citation type="journal article" date="2017" name="Nature">
        <title>The genome of Chenopodium quinoa.</title>
        <authorList>
            <person name="Jarvis D.E."/>
            <person name="Ho Y.S."/>
            <person name="Lightfoot D.J."/>
            <person name="Schmoeckel S.M."/>
            <person name="Li B."/>
            <person name="Borm T.J.A."/>
            <person name="Ohyanagi H."/>
            <person name="Mineta K."/>
            <person name="Michell C.T."/>
            <person name="Saber N."/>
            <person name="Kharbatia N.M."/>
            <person name="Rupper R.R."/>
            <person name="Sharp A.R."/>
            <person name="Dally N."/>
            <person name="Boughton B.A."/>
            <person name="Woo Y.H."/>
            <person name="Gao G."/>
            <person name="Schijlen E.G.W.M."/>
            <person name="Guo X."/>
            <person name="Momin A.A."/>
            <person name="Negrao S."/>
            <person name="Al-Babili S."/>
            <person name="Gehring C."/>
            <person name="Roessner U."/>
            <person name="Jung C."/>
            <person name="Murphy K."/>
            <person name="Arold S.T."/>
            <person name="Gojobori T."/>
            <person name="van der Linden C.G."/>
            <person name="van Loo E.N."/>
            <person name="Jellen E.N."/>
            <person name="Maughan P.J."/>
            <person name="Tester M."/>
        </authorList>
    </citation>
    <scope>NUCLEOTIDE SEQUENCE [LARGE SCALE GENOMIC DNA]</scope>
    <source>
        <strain evidence="4">cv. PI 614886</strain>
    </source>
</reference>
<proteinExistence type="predicted"/>
<dbReference type="InterPro" id="IPR050896">
    <property type="entry name" value="Mito_lipid_metab_GTPase"/>
</dbReference>